<feature type="domain" description="SnoaL-like" evidence="1">
    <location>
        <begin position="2"/>
        <end position="103"/>
    </location>
</feature>
<dbReference type="AlphaFoldDB" id="A0A411PMP5"/>
<dbReference type="InterPro" id="IPR037401">
    <property type="entry name" value="SnoaL-like"/>
</dbReference>
<dbReference type="Gene3D" id="3.10.450.50">
    <property type="match status" value="1"/>
</dbReference>
<sequence length="140" mass="16279">MYQKLGKDNLSLLDEVYNEQIEFKDPLHHIKGLQQLKHYFAGMYENVLAIKFDIHQVDISSGQPQSLDVRHASVFWTMTYQHPKLAKGEPIEVEGMSQLKFADKVMFHRDYFDGAAMVYQHIPVLGWAINKIKQRVATDE</sequence>
<dbReference type="EMBL" id="CP036200">
    <property type="protein sequence ID" value="QBF84793.1"/>
    <property type="molecule type" value="Genomic_DNA"/>
</dbReference>
<proteinExistence type="predicted"/>
<gene>
    <name evidence="2" type="ORF">EXU30_04870</name>
</gene>
<dbReference type="KEGG" id="smai:EXU30_04870"/>
<dbReference type="Proteomes" id="UP000291106">
    <property type="component" value="Chromosome"/>
</dbReference>
<dbReference type="InterPro" id="IPR032710">
    <property type="entry name" value="NTF2-like_dom_sf"/>
</dbReference>
<accession>A0A411PMP5</accession>
<evidence type="ECO:0000313" key="3">
    <source>
        <dbReference type="Proteomes" id="UP000291106"/>
    </source>
</evidence>
<evidence type="ECO:0000259" key="1">
    <source>
        <dbReference type="Pfam" id="PF12680"/>
    </source>
</evidence>
<name>A0A411PMP5_9GAMM</name>
<dbReference type="SUPFAM" id="SSF54427">
    <property type="entry name" value="NTF2-like"/>
    <property type="match status" value="1"/>
</dbReference>
<dbReference type="OrthoDB" id="1115105at2"/>
<organism evidence="2 3">
    <name type="scientific">Shewanella maritima</name>
    <dbReference type="NCBI Taxonomy" id="2520507"/>
    <lineage>
        <taxon>Bacteria</taxon>
        <taxon>Pseudomonadati</taxon>
        <taxon>Pseudomonadota</taxon>
        <taxon>Gammaproteobacteria</taxon>
        <taxon>Alteromonadales</taxon>
        <taxon>Shewanellaceae</taxon>
        <taxon>Shewanella</taxon>
    </lineage>
</organism>
<evidence type="ECO:0000313" key="2">
    <source>
        <dbReference type="EMBL" id="QBF84793.1"/>
    </source>
</evidence>
<reference evidence="2 3" key="1">
    <citation type="submission" date="2019-02" db="EMBL/GenBank/DDBJ databases">
        <title>Shewanella sp. D4-2 isolated from Dokdo Island.</title>
        <authorList>
            <person name="Baek K."/>
        </authorList>
    </citation>
    <scope>NUCLEOTIDE SEQUENCE [LARGE SCALE GENOMIC DNA]</scope>
    <source>
        <strain evidence="2 3">D4-2</strain>
    </source>
</reference>
<keyword evidence="3" id="KW-1185">Reference proteome</keyword>
<dbReference type="Pfam" id="PF12680">
    <property type="entry name" value="SnoaL_2"/>
    <property type="match status" value="1"/>
</dbReference>
<protein>
    <submittedName>
        <fullName evidence="2">Nuclear transport factor 2 family protein</fullName>
    </submittedName>
</protein>